<keyword evidence="1" id="KW-0175">Coiled coil</keyword>
<dbReference type="OrthoDB" id="3262547at2759"/>
<protein>
    <submittedName>
        <fullName evidence="3">Uncharacterized protein</fullName>
    </submittedName>
</protein>
<evidence type="ECO:0000256" key="2">
    <source>
        <dbReference type="SAM" id="MobiDB-lite"/>
    </source>
</evidence>
<feature type="compositionally biased region" description="Polar residues" evidence="2">
    <location>
        <begin position="278"/>
        <end position="290"/>
    </location>
</feature>
<sequence length="497" mass="54857">MTSLSDQVDRLSRNTKAIRSIAVQTASSAKNIRVSSFGVPGPFTFAILNSDLGDLIRDIDPSELGLFTLLIPPRSHPRDDDAHDIQPVEISRAEFPGSTPLRKAPLRRDGTVESKEIGPEIYAQAALKYINRYEPIRSMPRAYSQIMTVLERLAAVRRSIQSLSSILEQVGLSPPQPEEEEKRVQELHLRLKELKRRKIIATSQQKPRKFAVIREKSNIITSPPSPHEDNFWSTPDAPARALRFSDNLMDGNLDLNDITTTSFILPASATPNKDPGHVSSNYSFQRNTTPPSGPDDYLLINNVPATGDDDNSKLEDEVQGNYSVSFDADPSKPASLLPPPSFKHSKVRINNEVERIVEKIWITAGDLILPGHPSEVGGHNVETMTSLKAKEMITHLQLLSESPFIPESPTASSVSSASTDRPPTSQQILTAYLLLTLLTSAPRYSMPLNQVKDLLASKAMRGPIPTQGITRVVYGCVAKRLIKIERGGGEQIVKFDI</sequence>
<organism evidence="3 4">
    <name type="scientific">Collybia nuda</name>
    <dbReference type="NCBI Taxonomy" id="64659"/>
    <lineage>
        <taxon>Eukaryota</taxon>
        <taxon>Fungi</taxon>
        <taxon>Dikarya</taxon>
        <taxon>Basidiomycota</taxon>
        <taxon>Agaricomycotina</taxon>
        <taxon>Agaricomycetes</taxon>
        <taxon>Agaricomycetidae</taxon>
        <taxon>Agaricales</taxon>
        <taxon>Tricholomatineae</taxon>
        <taxon>Clitocybaceae</taxon>
        <taxon>Collybia</taxon>
    </lineage>
</organism>
<gene>
    <name evidence="3" type="ORF">BDZ94DRAFT_1275173</name>
</gene>
<proteinExistence type="predicted"/>
<reference evidence="3" key="1">
    <citation type="submission" date="2020-11" db="EMBL/GenBank/DDBJ databases">
        <authorList>
            <consortium name="DOE Joint Genome Institute"/>
            <person name="Ahrendt S."/>
            <person name="Riley R."/>
            <person name="Andreopoulos W."/>
            <person name="Labutti K."/>
            <person name="Pangilinan J."/>
            <person name="Ruiz-Duenas F.J."/>
            <person name="Barrasa J.M."/>
            <person name="Sanchez-Garcia M."/>
            <person name="Camarero S."/>
            <person name="Miyauchi S."/>
            <person name="Serrano A."/>
            <person name="Linde D."/>
            <person name="Babiker R."/>
            <person name="Drula E."/>
            <person name="Ayuso-Fernandez I."/>
            <person name="Pacheco R."/>
            <person name="Padilla G."/>
            <person name="Ferreira P."/>
            <person name="Barriuso J."/>
            <person name="Kellner H."/>
            <person name="Castanera R."/>
            <person name="Alfaro M."/>
            <person name="Ramirez L."/>
            <person name="Pisabarro A.G."/>
            <person name="Kuo A."/>
            <person name="Tritt A."/>
            <person name="Lipzen A."/>
            <person name="He G."/>
            <person name="Yan M."/>
            <person name="Ng V."/>
            <person name="Cullen D."/>
            <person name="Martin F."/>
            <person name="Rosso M.-N."/>
            <person name="Henrissat B."/>
            <person name="Hibbett D."/>
            <person name="Martinez A.T."/>
            <person name="Grigoriev I.V."/>
        </authorList>
    </citation>
    <scope>NUCLEOTIDE SEQUENCE</scope>
    <source>
        <strain evidence="3">CBS 247.69</strain>
    </source>
</reference>
<accession>A0A9P5XS04</accession>
<evidence type="ECO:0000313" key="3">
    <source>
        <dbReference type="EMBL" id="KAF9456632.1"/>
    </source>
</evidence>
<keyword evidence="4" id="KW-1185">Reference proteome</keyword>
<feature type="coiled-coil region" evidence="1">
    <location>
        <begin position="177"/>
        <end position="204"/>
    </location>
</feature>
<name>A0A9P5XS04_9AGAR</name>
<dbReference type="AlphaFoldDB" id="A0A9P5XS04"/>
<feature type="region of interest" description="Disordered" evidence="2">
    <location>
        <begin position="272"/>
        <end position="294"/>
    </location>
</feature>
<evidence type="ECO:0000256" key="1">
    <source>
        <dbReference type="SAM" id="Coils"/>
    </source>
</evidence>
<evidence type="ECO:0000313" key="4">
    <source>
        <dbReference type="Proteomes" id="UP000807353"/>
    </source>
</evidence>
<dbReference type="EMBL" id="MU150412">
    <property type="protein sequence ID" value="KAF9456632.1"/>
    <property type="molecule type" value="Genomic_DNA"/>
</dbReference>
<dbReference type="Proteomes" id="UP000807353">
    <property type="component" value="Unassembled WGS sequence"/>
</dbReference>
<comment type="caution">
    <text evidence="3">The sequence shown here is derived from an EMBL/GenBank/DDBJ whole genome shotgun (WGS) entry which is preliminary data.</text>
</comment>